<accession>A0ABQ2UW44</accession>
<protein>
    <recommendedName>
        <fullName evidence="2">Probable allantoicase</fullName>
        <ecNumber evidence="2">3.5.3.4</ecNumber>
    </recommendedName>
    <alternativeName>
        <fullName evidence="2">Allantoate amidinohydrolase</fullName>
    </alternativeName>
</protein>
<dbReference type="InterPro" id="IPR015908">
    <property type="entry name" value="Allantoicase_dom"/>
</dbReference>
<proteinExistence type="inferred from homology"/>
<feature type="domain" description="Allantoicase" evidence="4">
    <location>
        <begin position="230"/>
        <end position="363"/>
    </location>
</feature>
<evidence type="ECO:0000313" key="6">
    <source>
        <dbReference type="Proteomes" id="UP000654471"/>
    </source>
</evidence>
<dbReference type="Gene3D" id="2.60.120.260">
    <property type="entry name" value="Galactose-binding domain-like"/>
    <property type="match status" value="2"/>
</dbReference>
<dbReference type="EC" id="3.5.3.4" evidence="2"/>
<evidence type="ECO:0000256" key="1">
    <source>
        <dbReference type="ARBA" id="ARBA00009242"/>
    </source>
</evidence>
<dbReference type="PANTHER" id="PTHR12045">
    <property type="entry name" value="ALLANTOICASE"/>
    <property type="match status" value="1"/>
</dbReference>
<dbReference type="Proteomes" id="UP000654471">
    <property type="component" value="Unassembled WGS sequence"/>
</dbReference>
<dbReference type="InterPro" id="IPR005164">
    <property type="entry name" value="Allantoicase"/>
</dbReference>
<feature type="domain" description="Allantoicase" evidence="4">
    <location>
        <begin position="48"/>
        <end position="209"/>
    </location>
</feature>
<dbReference type="Pfam" id="PF03561">
    <property type="entry name" value="Allantoicase"/>
    <property type="match status" value="2"/>
</dbReference>
<comment type="catalytic activity">
    <reaction evidence="2">
        <text>allantoate + H2O = (S)-ureidoglycolate + urea</text>
        <dbReference type="Rhea" id="RHEA:11016"/>
        <dbReference type="ChEBI" id="CHEBI:15377"/>
        <dbReference type="ChEBI" id="CHEBI:16199"/>
        <dbReference type="ChEBI" id="CHEBI:17536"/>
        <dbReference type="ChEBI" id="CHEBI:57296"/>
        <dbReference type="EC" id="3.5.3.4"/>
    </reaction>
</comment>
<dbReference type="SUPFAM" id="SSF49785">
    <property type="entry name" value="Galactose-binding domain-like"/>
    <property type="match status" value="2"/>
</dbReference>
<evidence type="ECO:0000259" key="4">
    <source>
        <dbReference type="Pfam" id="PF03561"/>
    </source>
</evidence>
<comment type="pathway">
    <text evidence="2">Nitrogen metabolism; (S)-allantoin degradation; (S)-ureidoglycolate from allantoate (aminidohydrolase route): step 1/1.</text>
</comment>
<reference evidence="6" key="1">
    <citation type="journal article" date="2019" name="Int. J. Syst. Evol. Microbiol.">
        <title>The Global Catalogue of Microorganisms (GCM) 10K type strain sequencing project: providing services to taxonomists for standard genome sequencing and annotation.</title>
        <authorList>
            <consortium name="The Broad Institute Genomics Platform"/>
            <consortium name="The Broad Institute Genome Sequencing Center for Infectious Disease"/>
            <person name="Wu L."/>
            <person name="Ma J."/>
        </authorList>
    </citation>
    <scope>NUCLEOTIDE SEQUENCE [LARGE SCALE GENOMIC DNA]</scope>
    <source>
        <strain evidence="6">JCM 3399</strain>
    </source>
</reference>
<keyword evidence="6" id="KW-1185">Reference proteome</keyword>
<comment type="similarity">
    <text evidence="1 2">Belongs to the allantoicase family.</text>
</comment>
<feature type="region of interest" description="Disordered" evidence="3">
    <location>
        <begin position="1"/>
        <end position="24"/>
    </location>
</feature>
<comment type="caution">
    <text evidence="5">The sequence shown here is derived from an EMBL/GenBank/DDBJ whole genome shotgun (WGS) entry which is preliminary data.</text>
</comment>
<dbReference type="PIRSF" id="PIRSF016516">
    <property type="entry name" value="Allantoicase"/>
    <property type="match status" value="1"/>
</dbReference>
<dbReference type="HAMAP" id="MF_00813">
    <property type="entry name" value="Allantoicase"/>
    <property type="match status" value="1"/>
</dbReference>
<evidence type="ECO:0000256" key="3">
    <source>
        <dbReference type="SAM" id="MobiDB-lite"/>
    </source>
</evidence>
<dbReference type="InterPro" id="IPR008979">
    <property type="entry name" value="Galactose-bd-like_sf"/>
</dbReference>
<evidence type="ECO:0000313" key="5">
    <source>
        <dbReference type="EMBL" id="GGU56320.1"/>
    </source>
</evidence>
<keyword evidence="2" id="KW-0378">Hydrolase</keyword>
<sequence length="381" mass="42090">MPATPAADSTDPHANDADPYGGGDPYADYRGGDFPFTALVDLADRRFGAGVVAANDEFFAERENLLKPGPAVFDPEHFGHKGKIMDGWETRRRRGADGEHPFPTEDEHDWALIRLAAPGVIRGLIVDTAHFRGNYPQQVTVEATSLPGSPGPDDLLADGVKWEEIVPRTPVRGHAANGFAVTAERRFTHLRLKQHPDGGIARLRVHGEVVPDPEWLDVLGSLDLASVMHGGVVEDASDRFYSSPTQIIQPDLSRKMDDGWENRRRRVRGTNDWVRFRLAAQGEIRAVEIDTAYLKGNSAGWAALSGCDGDPEDASAWFEILPRTRLQPDTPHRFVLPRRVTATHVRLDVFPDGGLARMRVHGDLTEAGRAELIRRFDELNG</sequence>
<dbReference type="PANTHER" id="PTHR12045:SF3">
    <property type="entry name" value="INACTIVE ALLANTOICASE-RELATED"/>
    <property type="match status" value="1"/>
</dbReference>
<gene>
    <name evidence="2 5" type="primary">alc</name>
    <name evidence="5" type="ORF">GCM10010211_21460</name>
</gene>
<keyword evidence="2" id="KW-0659">Purine metabolism</keyword>
<evidence type="ECO:0000256" key="2">
    <source>
        <dbReference type="HAMAP-Rule" id="MF_00813"/>
    </source>
</evidence>
<dbReference type="EMBL" id="BMRP01000005">
    <property type="protein sequence ID" value="GGU56320.1"/>
    <property type="molecule type" value="Genomic_DNA"/>
</dbReference>
<dbReference type="RefSeq" id="WP_189298747.1">
    <property type="nucleotide sequence ID" value="NZ_BMRP01000005.1"/>
</dbReference>
<name>A0ABQ2UW44_9ACTN</name>
<dbReference type="NCBIfam" id="TIGR02961">
    <property type="entry name" value="allantoicase"/>
    <property type="match status" value="1"/>
</dbReference>
<organism evidence="5 6">
    <name type="scientific">Streptomyces albospinus</name>
    <dbReference type="NCBI Taxonomy" id="285515"/>
    <lineage>
        <taxon>Bacteria</taxon>
        <taxon>Bacillati</taxon>
        <taxon>Actinomycetota</taxon>
        <taxon>Actinomycetes</taxon>
        <taxon>Kitasatosporales</taxon>
        <taxon>Streptomycetaceae</taxon>
        <taxon>Streptomyces</taxon>
    </lineage>
</organism>